<evidence type="ECO:0000256" key="15">
    <source>
        <dbReference type="ARBA" id="ARBA00044559"/>
    </source>
</evidence>
<evidence type="ECO:0000256" key="2">
    <source>
        <dbReference type="ARBA" id="ARBA00001946"/>
    </source>
</evidence>
<evidence type="ECO:0000256" key="11">
    <source>
        <dbReference type="ARBA" id="ARBA00022842"/>
    </source>
</evidence>
<evidence type="ECO:0000256" key="8">
    <source>
        <dbReference type="ARBA" id="ARBA00022723"/>
    </source>
</evidence>
<dbReference type="EMBL" id="GAMC01010022">
    <property type="protein sequence ID" value="JAB96533.1"/>
    <property type="molecule type" value="mRNA"/>
</dbReference>
<name>W8BHY6_CERCA</name>
<keyword evidence="9" id="KW-0378">Hydrolase</keyword>
<dbReference type="GO" id="GO:0004526">
    <property type="term" value="F:ribonuclease P activity"/>
    <property type="evidence" value="ECO:0007669"/>
    <property type="project" value="UniProtKB-EC"/>
</dbReference>
<evidence type="ECO:0000313" key="17">
    <source>
        <dbReference type="EMBL" id="JAB96533.1"/>
    </source>
</evidence>
<evidence type="ECO:0000256" key="4">
    <source>
        <dbReference type="ARBA" id="ARBA00007626"/>
    </source>
</evidence>
<keyword evidence="8" id="KW-0479">Metal-binding</keyword>
<dbReference type="EMBL" id="GAMC01010024">
    <property type="protein sequence ID" value="JAB96531.1"/>
    <property type="molecule type" value="mRNA"/>
</dbReference>
<evidence type="ECO:0000256" key="3">
    <source>
        <dbReference type="ARBA" id="ARBA00004173"/>
    </source>
</evidence>
<evidence type="ECO:0000256" key="1">
    <source>
        <dbReference type="ARBA" id="ARBA00000928"/>
    </source>
</evidence>
<evidence type="ECO:0000256" key="7">
    <source>
        <dbReference type="ARBA" id="ARBA00022722"/>
    </source>
</evidence>
<organism evidence="17">
    <name type="scientific">Ceratitis capitata</name>
    <name type="common">Mediterranean fruit fly</name>
    <name type="synonym">Tephritis capitata</name>
    <dbReference type="NCBI Taxonomy" id="7213"/>
    <lineage>
        <taxon>Eukaryota</taxon>
        <taxon>Metazoa</taxon>
        <taxon>Ecdysozoa</taxon>
        <taxon>Arthropoda</taxon>
        <taxon>Hexapoda</taxon>
        <taxon>Insecta</taxon>
        <taxon>Pterygota</taxon>
        <taxon>Neoptera</taxon>
        <taxon>Endopterygota</taxon>
        <taxon>Diptera</taxon>
        <taxon>Brachycera</taxon>
        <taxon>Muscomorpha</taxon>
        <taxon>Tephritoidea</taxon>
        <taxon>Tephritidae</taxon>
        <taxon>Ceratitis</taxon>
        <taxon>Ceratitis</taxon>
    </lineage>
</organism>
<evidence type="ECO:0000259" key="16">
    <source>
        <dbReference type="Pfam" id="PF16953"/>
    </source>
</evidence>
<reference evidence="17" key="2">
    <citation type="journal article" date="2014" name="BMC Genomics">
        <title>A genomic perspective to assessing quality of mass-reared SIT flies used in Mediterranean fruit fly (Ceratitis capitata) eradication in California.</title>
        <authorList>
            <person name="Calla B."/>
            <person name="Hall B."/>
            <person name="Hou S."/>
            <person name="Geib S.M."/>
        </authorList>
    </citation>
    <scope>NUCLEOTIDE SEQUENCE</scope>
</reference>
<evidence type="ECO:0000256" key="9">
    <source>
        <dbReference type="ARBA" id="ARBA00022801"/>
    </source>
</evidence>
<dbReference type="InterPro" id="IPR031595">
    <property type="entry name" value="PRORP_C"/>
</dbReference>
<evidence type="ECO:0000256" key="6">
    <source>
        <dbReference type="ARBA" id="ARBA00022694"/>
    </source>
</evidence>
<dbReference type="InterPro" id="IPR033495">
    <property type="entry name" value="MRPP3_PIN_dom"/>
</dbReference>
<evidence type="ECO:0000256" key="13">
    <source>
        <dbReference type="ARBA" id="ARBA00023128"/>
    </source>
</evidence>
<dbReference type="GO" id="GO:0001682">
    <property type="term" value="P:tRNA 5'-leader removal"/>
    <property type="evidence" value="ECO:0007669"/>
    <property type="project" value="TreeGrafter"/>
</dbReference>
<dbReference type="GO" id="GO:0046872">
    <property type="term" value="F:metal ion binding"/>
    <property type="evidence" value="ECO:0007669"/>
    <property type="project" value="UniProtKB-KW"/>
</dbReference>
<keyword evidence="7" id="KW-0540">Nuclease</keyword>
<dbReference type="Pfam" id="PF16953">
    <property type="entry name" value="PRORP"/>
    <property type="match status" value="1"/>
</dbReference>
<dbReference type="OrthoDB" id="46913at2759"/>
<gene>
    <name evidence="17" type="primary">MRRP3</name>
</gene>
<dbReference type="PANTHER" id="PTHR13547">
    <property type="match status" value="1"/>
</dbReference>
<feature type="domain" description="PRORP" evidence="16">
    <location>
        <begin position="293"/>
        <end position="530"/>
    </location>
</feature>
<comment type="subcellular location">
    <subcellularLocation>
        <location evidence="3">Mitochondrion</location>
    </subcellularLocation>
</comment>
<comment type="catalytic activity">
    <reaction evidence="1">
        <text>Endonucleolytic cleavage of RNA, removing 5'-extranucleotides from tRNA precursor.</text>
        <dbReference type="EC" id="3.1.26.5"/>
    </reaction>
</comment>
<dbReference type="Gene3D" id="1.25.40.10">
    <property type="entry name" value="Tetratricopeptide repeat domain"/>
    <property type="match status" value="1"/>
</dbReference>
<reference evidence="17" key="1">
    <citation type="submission" date="2013-07" db="EMBL/GenBank/DDBJ databases">
        <authorList>
            <person name="Geib S."/>
        </authorList>
    </citation>
    <scope>NUCLEOTIDE SEQUENCE</scope>
</reference>
<comment type="similarity">
    <text evidence="4">Belongs to the PPR family. P subfamily.</text>
</comment>
<keyword evidence="12" id="KW-0809">Transit peptide</keyword>
<keyword evidence="13" id="KW-0496">Mitochondrion</keyword>
<dbReference type="InterPro" id="IPR011990">
    <property type="entry name" value="TPR-like_helical_dom_sf"/>
</dbReference>
<evidence type="ECO:0000256" key="12">
    <source>
        <dbReference type="ARBA" id="ARBA00022946"/>
    </source>
</evidence>
<dbReference type="PANTHER" id="PTHR13547:SF1">
    <property type="entry name" value="MITOCHONDRIAL RIBONUCLEASE P CATALYTIC SUBUNIT"/>
    <property type="match status" value="1"/>
</dbReference>
<accession>W8BHY6</accession>
<dbReference type="FunFam" id="3.40.50.11980:FF:000006">
    <property type="entry name" value="AGAP001968-PB"/>
    <property type="match status" value="1"/>
</dbReference>
<dbReference type="GO" id="GO:0097745">
    <property type="term" value="P:mitochondrial tRNA 5'-end processing"/>
    <property type="evidence" value="ECO:0007669"/>
    <property type="project" value="TreeGrafter"/>
</dbReference>
<comment type="cofactor">
    <cofactor evidence="2">
        <name>Mg(2+)</name>
        <dbReference type="ChEBI" id="CHEBI:18420"/>
    </cofactor>
</comment>
<evidence type="ECO:0000256" key="10">
    <source>
        <dbReference type="ARBA" id="ARBA00022833"/>
    </source>
</evidence>
<dbReference type="Gene3D" id="3.40.50.11980">
    <property type="match status" value="1"/>
</dbReference>
<protein>
    <recommendedName>
        <fullName evidence="14">Mitochondrial ribonuclease P catalytic subunit</fullName>
        <ecNumber evidence="5">3.1.26.5</ecNumber>
    </recommendedName>
    <alternativeName>
        <fullName evidence="15">Mitochondrial ribonuclease P protein 3</fullName>
    </alternativeName>
</protein>
<keyword evidence="11" id="KW-0460">Magnesium</keyword>
<dbReference type="CDD" id="cd18718">
    <property type="entry name" value="PIN_PRORP"/>
    <property type="match status" value="1"/>
</dbReference>
<proteinExistence type="evidence at transcript level"/>
<sequence>MFSLKFFRQNRNFVQISTSLQIACSTTRKSSAFKRPQLSVPHTDHLQTLKTDLFQQRSELSPSEWKELRTSLISKYKHVSESNVDAMILGLCGCVEQLPLAKNYVHYLRGCGLEPNLASIGRLLRIYNASYHASGGNDSALSTEEQQDILNVYGKIRERYEILDATTCKNLIYGLVCTKEWRTGLDLLRMAQLTSKPSIGALTELTVKAFIEGELEIGWNLLEETVIKGKEPKCESYLAYLKFIANEPVTLQCSLEKLYSFLESHELVITAKVAQYIIQLLQKNSFNAKSTQIDSRGICQHCGLHLRDISVSDAEYAKLSNSFINKVLIRNDIFQKSTPEEVERFKRYVTKTAPYDCVIDGLNVAYSMGPKRPPAALATLLVNVVKHFKSQGKYVLVLGRKHMNSWPKDALMYIRKNASLFLTNNLSQDDPFLLYATLKSGQSTDFFSRDLMRSHAFLLGNDLRIIFRRWQQEHQYALITQTKDGRIIVKEPTRHLLYTHKVQDTWHVPYKSSYSPNPSDTFEVPESWLCIKF</sequence>
<evidence type="ECO:0000256" key="14">
    <source>
        <dbReference type="ARBA" id="ARBA00044536"/>
    </source>
</evidence>
<dbReference type="EC" id="3.1.26.5" evidence="5"/>
<keyword evidence="6" id="KW-0819">tRNA processing</keyword>
<dbReference type="GO" id="GO:0030678">
    <property type="term" value="C:mitochondrial ribonuclease P complex"/>
    <property type="evidence" value="ECO:0007669"/>
    <property type="project" value="TreeGrafter"/>
</dbReference>
<keyword evidence="10" id="KW-0862">Zinc</keyword>
<dbReference type="AlphaFoldDB" id="W8BHY6"/>
<evidence type="ECO:0000256" key="5">
    <source>
        <dbReference type="ARBA" id="ARBA00012179"/>
    </source>
</evidence>